<dbReference type="SUPFAM" id="SSF56487">
    <property type="entry name" value="SRCR-like"/>
    <property type="match status" value="1"/>
</dbReference>
<dbReference type="PRINTS" id="PR00258">
    <property type="entry name" value="SPERACTRCPTR"/>
</dbReference>
<evidence type="ECO:0000256" key="2">
    <source>
        <dbReference type="ARBA" id="ARBA00022525"/>
    </source>
</evidence>
<dbReference type="Proteomes" id="UP000694557">
    <property type="component" value="Unassembled WGS sequence"/>
</dbReference>
<dbReference type="FunFam" id="3.10.250.10:FF:000006">
    <property type="entry name" value="neurotrypsin isoform X2"/>
    <property type="match status" value="1"/>
</dbReference>
<dbReference type="GeneTree" id="ENSGT00950000183145"/>
<feature type="signal peptide" evidence="8">
    <location>
        <begin position="1"/>
        <end position="30"/>
    </location>
</feature>
<evidence type="ECO:0000256" key="7">
    <source>
        <dbReference type="PROSITE-ProRule" id="PRU00196"/>
    </source>
</evidence>
<feature type="domain" description="SRCR" evidence="9">
    <location>
        <begin position="25"/>
        <end position="117"/>
    </location>
</feature>
<keyword evidence="11" id="KW-1185">Reference proteome</keyword>
<accession>A0A8C7CT29</accession>
<reference evidence="10" key="2">
    <citation type="submission" date="2025-09" db="UniProtKB">
        <authorList>
            <consortium name="Ensembl"/>
        </authorList>
    </citation>
    <scope>IDENTIFICATION</scope>
</reference>
<evidence type="ECO:0000256" key="3">
    <source>
        <dbReference type="ARBA" id="ARBA00022729"/>
    </source>
</evidence>
<dbReference type="SMART" id="SM00202">
    <property type="entry name" value="SR"/>
    <property type="match status" value="1"/>
</dbReference>
<dbReference type="PANTHER" id="PTHR19331:SF22">
    <property type="entry name" value="DELETED IN MALIGNANT BRAIN TUMORS 1 PROTEIN"/>
    <property type="match status" value="1"/>
</dbReference>
<sequence>GKSPSVLLLWLMKVKIQLIILKHNIRLVNGSDLCSGRVEVYQIGHWRTVCNDIWDLNDSAVACRQLGCGRAVSAPERAYFGQGIACTGSERHLTECPHRGFGIHNCHHREDAGVVCPGKRVT</sequence>
<dbReference type="Ensembl" id="ENSOKIT00005004921.1">
    <property type="protein sequence ID" value="ENSOKIP00005004647.1"/>
    <property type="gene ID" value="ENSOKIG00005002162.1"/>
</dbReference>
<dbReference type="GO" id="GO:0016020">
    <property type="term" value="C:membrane"/>
    <property type="evidence" value="ECO:0007669"/>
    <property type="project" value="InterPro"/>
</dbReference>
<keyword evidence="3 8" id="KW-0732">Signal</keyword>
<evidence type="ECO:0000313" key="10">
    <source>
        <dbReference type="Ensembl" id="ENSOKIP00005004647.1"/>
    </source>
</evidence>
<keyword evidence="6" id="KW-0325">Glycoprotein</keyword>
<evidence type="ECO:0000256" key="5">
    <source>
        <dbReference type="ARBA" id="ARBA00023157"/>
    </source>
</evidence>
<name>A0A8C7CT29_ONCKI</name>
<keyword evidence="4" id="KW-0677">Repeat</keyword>
<evidence type="ECO:0000256" key="4">
    <source>
        <dbReference type="ARBA" id="ARBA00022737"/>
    </source>
</evidence>
<comment type="caution">
    <text evidence="7">Lacks conserved residue(s) required for the propagation of feature annotation.</text>
</comment>
<dbReference type="PANTHER" id="PTHR19331">
    <property type="entry name" value="SCAVENGER RECEPTOR DOMAIN-CONTAINING"/>
    <property type="match status" value="1"/>
</dbReference>
<evidence type="ECO:0000256" key="6">
    <source>
        <dbReference type="ARBA" id="ARBA00023180"/>
    </source>
</evidence>
<protein>
    <recommendedName>
        <fullName evidence="9">SRCR domain-containing protein</fullName>
    </recommendedName>
</protein>
<dbReference type="AlphaFoldDB" id="A0A8C7CT29"/>
<reference evidence="10" key="1">
    <citation type="submission" date="2025-08" db="UniProtKB">
        <authorList>
            <consortium name="Ensembl"/>
        </authorList>
    </citation>
    <scope>IDENTIFICATION</scope>
</reference>
<evidence type="ECO:0000256" key="8">
    <source>
        <dbReference type="SAM" id="SignalP"/>
    </source>
</evidence>
<keyword evidence="5 7" id="KW-1015">Disulfide bond</keyword>
<dbReference type="InterPro" id="IPR036772">
    <property type="entry name" value="SRCR-like_dom_sf"/>
</dbReference>
<keyword evidence="2" id="KW-0964">Secreted</keyword>
<proteinExistence type="predicted"/>
<feature type="disulfide bond" evidence="7">
    <location>
        <begin position="86"/>
        <end position="96"/>
    </location>
</feature>
<feature type="chain" id="PRO_5034716499" description="SRCR domain-containing protein" evidence="8">
    <location>
        <begin position="31"/>
        <end position="122"/>
    </location>
</feature>
<dbReference type="InterPro" id="IPR001190">
    <property type="entry name" value="SRCR"/>
</dbReference>
<evidence type="ECO:0000313" key="11">
    <source>
        <dbReference type="Proteomes" id="UP000694557"/>
    </source>
</evidence>
<dbReference type="Gene3D" id="3.10.250.10">
    <property type="entry name" value="SRCR-like domain"/>
    <property type="match status" value="1"/>
</dbReference>
<evidence type="ECO:0000259" key="9">
    <source>
        <dbReference type="PROSITE" id="PS50287"/>
    </source>
</evidence>
<organism evidence="10 11">
    <name type="scientific">Oncorhynchus kisutch</name>
    <name type="common">Coho salmon</name>
    <name type="synonym">Salmo kisutch</name>
    <dbReference type="NCBI Taxonomy" id="8019"/>
    <lineage>
        <taxon>Eukaryota</taxon>
        <taxon>Metazoa</taxon>
        <taxon>Chordata</taxon>
        <taxon>Craniata</taxon>
        <taxon>Vertebrata</taxon>
        <taxon>Euteleostomi</taxon>
        <taxon>Actinopterygii</taxon>
        <taxon>Neopterygii</taxon>
        <taxon>Teleostei</taxon>
        <taxon>Protacanthopterygii</taxon>
        <taxon>Salmoniformes</taxon>
        <taxon>Salmonidae</taxon>
        <taxon>Salmoninae</taxon>
        <taxon>Oncorhynchus</taxon>
    </lineage>
</organism>
<comment type="subcellular location">
    <subcellularLocation>
        <location evidence="1">Secreted</location>
    </subcellularLocation>
</comment>
<dbReference type="PROSITE" id="PS50287">
    <property type="entry name" value="SRCR_2"/>
    <property type="match status" value="1"/>
</dbReference>
<dbReference type="Pfam" id="PF00530">
    <property type="entry name" value="SRCR"/>
    <property type="match status" value="1"/>
</dbReference>
<evidence type="ECO:0000256" key="1">
    <source>
        <dbReference type="ARBA" id="ARBA00004613"/>
    </source>
</evidence>